<dbReference type="EMBL" id="CAJOBG010122384">
    <property type="protein sequence ID" value="CAF4783785.1"/>
    <property type="molecule type" value="Genomic_DNA"/>
</dbReference>
<name>A0A821NGD8_9BILA</name>
<accession>A0A821NGD8</accession>
<dbReference type="GO" id="GO:0005975">
    <property type="term" value="P:carbohydrate metabolic process"/>
    <property type="evidence" value="ECO:0007669"/>
    <property type="project" value="InterPro"/>
</dbReference>
<evidence type="ECO:0000259" key="2">
    <source>
        <dbReference type="PROSITE" id="PS51910"/>
    </source>
</evidence>
<gene>
    <name evidence="3" type="ORF">OVN521_LOCUS51275</name>
</gene>
<evidence type="ECO:0000256" key="1">
    <source>
        <dbReference type="SAM" id="SignalP"/>
    </source>
</evidence>
<dbReference type="AlphaFoldDB" id="A0A821NGD8"/>
<dbReference type="GO" id="GO:0006032">
    <property type="term" value="P:chitin catabolic process"/>
    <property type="evidence" value="ECO:0007669"/>
    <property type="project" value="TreeGrafter"/>
</dbReference>
<feature type="signal peptide" evidence="1">
    <location>
        <begin position="1"/>
        <end position="18"/>
    </location>
</feature>
<dbReference type="PANTHER" id="PTHR11177">
    <property type="entry name" value="CHITINASE"/>
    <property type="match status" value="1"/>
</dbReference>
<sequence>MKLFIVYILLLTAASIHSIYSRQYVIGCYFTNWSQYRQGLGHFSPSHIDPSLCTHVYYAFANINVKTRSPSSFEMND</sequence>
<feature type="chain" id="PRO_5032802700" description="GH18 domain-containing protein" evidence="1">
    <location>
        <begin position="19"/>
        <end position="77"/>
    </location>
</feature>
<organism evidence="3 4">
    <name type="scientific">Rotaria magnacalcarata</name>
    <dbReference type="NCBI Taxonomy" id="392030"/>
    <lineage>
        <taxon>Eukaryota</taxon>
        <taxon>Metazoa</taxon>
        <taxon>Spiralia</taxon>
        <taxon>Gnathifera</taxon>
        <taxon>Rotifera</taxon>
        <taxon>Eurotatoria</taxon>
        <taxon>Bdelloidea</taxon>
        <taxon>Philodinida</taxon>
        <taxon>Philodinidae</taxon>
        <taxon>Rotaria</taxon>
    </lineage>
</organism>
<keyword evidence="1" id="KW-0732">Signal</keyword>
<keyword evidence="4" id="KW-1185">Reference proteome</keyword>
<dbReference type="GO" id="GO:0005576">
    <property type="term" value="C:extracellular region"/>
    <property type="evidence" value="ECO:0007669"/>
    <property type="project" value="TreeGrafter"/>
</dbReference>
<dbReference type="SUPFAM" id="SSF51445">
    <property type="entry name" value="(Trans)glycosidases"/>
    <property type="match status" value="1"/>
</dbReference>
<dbReference type="GO" id="GO:0004568">
    <property type="term" value="F:chitinase activity"/>
    <property type="evidence" value="ECO:0007669"/>
    <property type="project" value="TreeGrafter"/>
</dbReference>
<dbReference type="PROSITE" id="PS51910">
    <property type="entry name" value="GH18_2"/>
    <property type="match status" value="1"/>
</dbReference>
<feature type="non-terminal residue" evidence="3">
    <location>
        <position position="77"/>
    </location>
</feature>
<evidence type="ECO:0000313" key="4">
    <source>
        <dbReference type="Proteomes" id="UP000663866"/>
    </source>
</evidence>
<dbReference type="Pfam" id="PF00704">
    <property type="entry name" value="Glyco_hydro_18"/>
    <property type="match status" value="1"/>
</dbReference>
<dbReference type="InterPro" id="IPR050314">
    <property type="entry name" value="Glycosyl_Hydrlase_18"/>
</dbReference>
<dbReference type="InterPro" id="IPR017853">
    <property type="entry name" value="GH"/>
</dbReference>
<dbReference type="InterPro" id="IPR001223">
    <property type="entry name" value="Glyco_hydro18_cat"/>
</dbReference>
<dbReference type="GO" id="GO:0008061">
    <property type="term" value="F:chitin binding"/>
    <property type="evidence" value="ECO:0007669"/>
    <property type="project" value="TreeGrafter"/>
</dbReference>
<protein>
    <recommendedName>
        <fullName evidence="2">GH18 domain-containing protein</fullName>
    </recommendedName>
</protein>
<proteinExistence type="predicted"/>
<dbReference type="Proteomes" id="UP000663866">
    <property type="component" value="Unassembled WGS sequence"/>
</dbReference>
<dbReference type="Gene3D" id="3.20.20.80">
    <property type="entry name" value="Glycosidases"/>
    <property type="match status" value="1"/>
</dbReference>
<dbReference type="PANTHER" id="PTHR11177:SF317">
    <property type="entry name" value="CHITINASE 12-RELATED"/>
    <property type="match status" value="1"/>
</dbReference>
<reference evidence="3" key="1">
    <citation type="submission" date="2021-02" db="EMBL/GenBank/DDBJ databases">
        <authorList>
            <person name="Nowell W R."/>
        </authorList>
    </citation>
    <scope>NUCLEOTIDE SEQUENCE</scope>
</reference>
<feature type="domain" description="GH18" evidence="2">
    <location>
        <begin position="24"/>
        <end position="77"/>
    </location>
</feature>
<evidence type="ECO:0000313" key="3">
    <source>
        <dbReference type="EMBL" id="CAF4783785.1"/>
    </source>
</evidence>
<comment type="caution">
    <text evidence="3">The sequence shown here is derived from an EMBL/GenBank/DDBJ whole genome shotgun (WGS) entry which is preliminary data.</text>
</comment>